<name>A0A844BHU1_9RHOB</name>
<gene>
    <name evidence="1" type="ORF">GH815_14175</name>
</gene>
<protein>
    <submittedName>
        <fullName evidence="1">Uncharacterized protein</fullName>
    </submittedName>
</protein>
<dbReference type="AlphaFoldDB" id="A0A844BHU1"/>
<evidence type="ECO:0000313" key="1">
    <source>
        <dbReference type="EMBL" id="MRH22139.1"/>
    </source>
</evidence>
<dbReference type="Proteomes" id="UP000466730">
    <property type="component" value="Unassembled WGS sequence"/>
</dbReference>
<dbReference type="RefSeq" id="WP_153749425.1">
    <property type="nucleotide sequence ID" value="NZ_BAAADI010000055.1"/>
</dbReference>
<dbReference type="EMBL" id="WJPO01000025">
    <property type="protein sequence ID" value="MRH22139.1"/>
    <property type="molecule type" value="Genomic_DNA"/>
</dbReference>
<evidence type="ECO:0000313" key="2">
    <source>
        <dbReference type="Proteomes" id="UP000466730"/>
    </source>
</evidence>
<accession>A0A844BHU1</accession>
<dbReference type="OrthoDB" id="9832838at2"/>
<reference evidence="1 2" key="1">
    <citation type="submission" date="2019-11" db="EMBL/GenBank/DDBJ databases">
        <title>Draft Whole-Genome sequence of the marine photosynthetic bacterium Rhodovulum strictum DSM 11289.</title>
        <authorList>
            <person name="Kyndt J.A."/>
            <person name="Meyer T.E."/>
        </authorList>
    </citation>
    <scope>NUCLEOTIDE SEQUENCE [LARGE SCALE GENOMIC DNA]</scope>
    <source>
        <strain evidence="1 2">DSM 11289</strain>
    </source>
</reference>
<proteinExistence type="predicted"/>
<sequence>MSSDESDTGGPCGPSEARAAAISGLSAGGAAAGEPVYVRRLDLTEGGYYLVPFLRDGTLVAIAEIEAQGCTLAKTGAITAPGTPFLLDPETARAALPVPAEAAPFLGWRPSRESWDSFLPFWVFDTPDGRYFVDQSGQVHRSLGTEARGG</sequence>
<comment type="caution">
    <text evidence="1">The sequence shown here is derived from an EMBL/GenBank/DDBJ whole genome shotgun (WGS) entry which is preliminary data.</text>
</comment>
<keyword evidence="2" id="KW-1185">Reference proteome</keyword>
<organism evidence="1 2">
    <name type="scientific">Rhodovulum strictum</name>
    <dbReference type="NCBI Taxonomy" id="58314"/>
    <lineage>
        <taxon>Bacteria</taxon>
        <taxon>Pseudomonadati</taxon>
        <taxon>Pseudomonadota</taxon>
        <taxon>Alphaproteobacteria</taxon>
        <taxon>Rhodobacterales</taxon>
        <taxon>Paracoccaceae</taxon>
        <taxon>Rhodovulum</taxon>
    </lineage>
</organism>